<evidence type="ECO:0000259" key="7">
    <source>
        <dbReference type="Pfam" id="PF00330"/>
    </source>
</evidence>
<dbReference type="EC" id="4.2.1.33" evidence="6"/>
<feature type="binding site" evidence="6">
    <location>
        <position position="360"/>
    </location>
    <ligand>
        <name>[4Fe-4S] cluster</name>
        <dbReference type="ChEBI" id="CHEBI:49883"/>
    </ligand>
</feature>
<dbReference type="InterPro" id="IPR011826">
    <property type="entry name" value="HAcnase/IPMdehydase_lsu_prok"/>
</dbReference>
<keyword evidence="1 6" id="KW-0004">4Fe-4S</keyword>
<feature type="domain" description="Aconitase/3-isopropylmalate dehydratase large subunit alpha/beta/alpha" evidence="7">
    <location>
        <begin position="7"/>
        <end position="408"/>
    </location>
</feature>
<feature type="binding site" evidence="6">
    <location>
        <position position="357"/>
    </location>
    <ligand>
        <name>[4Fe-4S] cluster</name>
        <dbReference type="ChEBI" id="CHEBI:49883"/>
    </ligand>
</feature>
<dbReference type="Gene3D" id="3.30.499.10">
    <property type="entry name" value="Aconitase, domain 3"/>
    <property type="match status" value="2"/>
</dbReference>
<keyword evidence="4 6" id="KW-0411">Iron-sulfur</keyword>
<dbReference type="PROSITE" id="PS01244">
    <property type="entry name" value="ACONITASE_2"/>
    <property type="match status" value="1"/>
</dbReference>
<comment type="caution">
    <text evidence="8">The sequence shown here is derived from an EMBL/GenBank/DDBJ whole genome shotgun (WGS) entry which is preliminary data.</text>
</comment>
<keyword evidence="5 6" id="KW-0456">Lyase</keyword>
<reference evidence="8 9" key="1">
    <citation type="journal article" date="2016" name="Nat. Commun.">
        <title>Thousands of microbial genomes shed light on interconnected biogeochemical processes in an aquifer system.</title>
        <authorList>
            <person name="Anantharaman K."/>
            <person name="Brown C.T."/>
            <person name="Hug L.A."/>
            <person name="Sharon I."/>
            <person name="Castelle C.J."/>
            <person name="Probst A.J."/>
            <person name="Thomas B.C."/>
            <person name="Singh A."/>
            <person name="Wilkins M.J."/>
            <person name="Karaoz U."/>
            <person name="Brodie E.L."/>
            <person name="Williams K.H."/>
            <person name="Hubbard S.S."/>
            <person name="Banfield J.F."/>
        </authorList>
    </citation>
    <scope>NUCLEOTIDE SEQUENCE [LARGE SCALE GENOMIC DNA]</scope>
</reference>
<dbReference type="Pfam" id="PF00330">
    <property type="entry name" value="Aconitase"/>
    <property type="match status" value="1"/>
</dbReference>
<evidence type="ECO:0000256" key="1">
    <source>
        <dbReference type="ARBA" id="ARBA00022485"/>
    </source>
</evidence>
<dbReference type="NCBIfam" id="NF001614">
    <property type="entry name" value="PRK00402.1"/>
    <property type="match status" value="1"/>
</dbReference>
<name>A0A1F2WH36_9ACTN</name>
<accession>A0A1F2WH36</accession>
<organism evidence="8 9">
    <name type="scientific">Candidatus Solincola sediminis</name>
    <dbReference type="NCBI Taxonomy" id="1797199"/>
    <lineage>
        <taxon>Bacteria</taxon>
        <taxon>Bacillati</taxon>
        <taxon>Actinomycetota</taxon>
        <taxon>Candidatus Geothermincolia</taxon>
        <taxon>Candidatus Geothermincolales</taxon>
        <taxon>Candidatus Geothermincolaceae</taxon>
        <taxon>Candidatus Solincola</taxon>
    </lineage>
</organism>
<evidence type="ECO:0000256" key="2">
    <source>
        <dbReference type="ARBA" id="ARBA00022723"/>
    </source>
</evidence>
<dbReference type="STRING" id="1797197.A2Y75_03365"/>
<dbReference type="InterPro" id="IPR050067">
    <property type="entry name" value="IPM_dehydratase_rel_enz"/>
</dbReference>
<dbReference type="InterPro" id="IPR015931">
    <property type="entry name" value="Acnase/IPM_dHydase_lsu_aba_1/3"/>
</dbReference>
<keyword evidence="3 6" id="KW-0408">Iron</keyword>
<evidence type="ECO:0000313" key="9">
    <source>
        <dbReference type="Proteomes" id="UP000177876"/>
    </source>
</evidence>
<dbReference type="UniPathway" id="UPA00048">
    <property type="reaction ID" value="UER00071"/>
</dbReference>
<dbReference type="InterPro" id="IPR036008">
    <property type="entry name" value="Aconitase_4Fe-4S_dom"/>
</dbReference>
<comment type="catalytic activity">
    <reaction evidence="6">
        <text>(2R,3S)-3-isopropylmalate = (2S)-2-isopropylmalate</text>
        <dbReference type="Rhea" id="RHEA:32287"/>
        <dbReference type="ChEBI" id="CHEBI:1178"/>
        <dbReference type="ChEBI" id="CHEBI:35121"/>
        <dbReference type="EC" id="4.2.1.33"/>
    </reaction>
</comment>
<dbReference type="UniPathway" id="UPA00946"/>
<dbReference type="InterPro" id="IPR006251">
    <property type="entry name" value="Homoacnase/IPMdehydase_lsu"/>
</dbReference>
<keyword evidence="6" id="KW-0100">Branched-chain amino acid biosynthesis</keyword>
<dbReference type="PRINTS" id="PR00415">
    <property type="entry name" value="ACONITASE"/>
</dbReference>
<dbReference type="PANTHER" id="PTHR43822:SF2">
    <property type="entry name" value="HOMOACONITASE, MITOCHONDRIAL"/>
    <property type="match status" value="1"/>
</dbReference>
<dbReference type="InterPro" id="IPR018136">
    <property type="entry name" value="Aconitase_4Fe-4S_BS"/>
</dbReference>
<dbReference type="PANTHER" id="PTHR43822">
    <property type="entry name" value="HOMOACONITASE, MITOCHONDRIAL-RELATED"/>
    <property type="match status" value="1"/>
</dbReference>
<comment type="cofactor">
    <cofactor evidence="6">
        <name>[4Fe-4S] cluster</name>
        <dbReference type="ChEBI" id="CHEBI:49883"/>
    </cofactor>
    <text evidence="6">Binds 1 [4Fe-4S] cluster per subunit.</text>
</comment>
<comment type="subunit">
    <text evidence="6">Heterodimer of LeuC and LeuD.</text>
</comment>
<dbReference type="InterPro" id="IPR001030">
    <property type="entry name" value="Acoase/IPM_deHydtase_lsu_aba"/>
</dbReference>
<dbReference type="CDD" id="cd01583">
    <property type="entry name" value="IPMI"/>
    <property type="match status" value="1"/>
</dbReference>
<comment type="pathway">
    <text evidence="6">Amino-acid biosynthesis; L-leucine biosynthesis; L-leucine from 3-methyl-2-oxobutanoate: step 2/4.</text>
</comment>
<keyword evidence="6" id="KW-0432">Leucine biosynthesis</keyword>
<evidence type="ECO:0000256" key="3">
    <source>
        <dbReference type="ARBA" id="ARBA00023004"/>
    </source>
</evidence>
<dbReference type="Proteomes" id="UP000177876">
    <property type="component" value="Unassembled WGS sequence"/>
</dbReference>
<evidence type="ECO:0000256" key="5">
    <source>
        <dbReference type="ARBA" id="ARBA00023239"/>
    </source>
</evidence>
<dbReference type="GO" id="GO:0003861">
    <property type="term" value="F:3-isopropylmalate dehydratase activity"/>
    <property type="evidence" value="ECO:0007669"/>
    <property type="project" value="UniProtKB-UniRule"/>
</dbReference>
<keyword evidence="6" id="KW-0028">Amino-acid biosynthesis</keyword>
<dbReference type="AlphaFoldDB" id="A0A1F2WH36"/>
<dbReference type="GO" id="GO:0009098">
    <property type="term" value="P:L-leucine biosynthetic process"/>
    <property type="evidence" value="ECO:0007669"/>
    <property type="project" value="UniProtKB-UniRule"/>
</dbReference>
<comment type="similarity">
    <text evidence="6">Belongs to the aconitase/IPM isomerase family. LeuC type 2 subfamily.</text>
</comment>
<dbReference type="EMBL" id="MELK01000048">
    <property type="protein sequence ID" value="OFW56172.1"/>
    <property type="molecule type" value="Genomic_DNA"/>
</dbReference>
<dbReference type="NCBIfam" id="TIGR02086">
    <property type="entry name" value="IPMI_arch"/>
    <property type="match status" value="1"/>
</dbReference>
<protein>
    <recommendedName>
        <fullName evidence="6">3-isopropylmalate dehydratase large subunit</fullName>
        <ecNumber evidence="6">4.2.1.33</ecNumber>
    </recommendedName>
    <alternativeName>
        <fullName evidence="6">Alpha-IPM isomerase</fullName>
        <shortName evidence="6">IPMI</shortName>
    </alternativeName>
    <alternativeName>
        <fullName evidence="6">Isopropylmalate isomerase</fullName>
    </alternativeName>
</protein>
<dbReference type="GO" id="GO:0051539">
    <property type="term" value="F:4 iron, 4 sulfur cluster binding"/>
    <property type="evidence" value="ECO:0007669"/>
    <property type="project" value="UniProtKB-KW"/>
</dbReference>
<evidence type="ECO:0000256" key="6">
    <source>
        <dbReference type="HAMAP-Rule" id="MF_01027"/>
    </source>
</evidence>
<sequence length="417" mass="43910">MGKTISEKIFSNHTGGDVKAGDLVVSSVDFMMGQDGTSPLAIKAFEEIGGKSVLEPARVAMVIDHSAPSPLEGVSNLHTMMREFAGEQGLCLYDIGMGVCHCLLPEQGHVAPGEIVVGADSHTTTYGAINVFSTGVGSTDLAAAMLTGKLWFKVPPTMRIELKGRLPLGIYSKDVALFLAGRITADGATYMAVEYSGEVIQHLSVEARFTISNMAVEMGAKAGLMEADAKTIEWVAGRVDHPFTPVSPDADADYQKILDFDLSDLSPQVAEPHRVDNVKPVEELEGTPIQEAVIGTCTNGRLEDLQIAAALLGGKRVSPDVRLIVAPASRQVLMKAMDLGIAQRLIEAGAAIVTPGCGPCVGTHNGVPSDGESVISTANRNFKGRMGNPKAFIYLASPATVAASAVAGKITDPRRML</sequence>
<evidence type="ECO:0000313" key="8">
    <source>
        <dbReference type="EMBL" id="OFW56172.1"/>
    </source>
</evidence>
<dbReference type="HAMAP" id="MF_01027">
    <property type="entry name" value="LeuC_type2"/>
    <property type="match status" value="1"/>
</dbReference>
<evidence type="ECO:0000256" key="4">
    <source>
        <dbReference type="ARBA" id="ARBA00023014"/>
    </source>
</evidence>
<dbReference type="PROSITE" id="PS00450">
    <property type="entry name" value="ACONITASE_1"/>
    <property type="match status" value="1"/>
</dbReference>
<dbReference type="NCBIfam" id="TIGR01343">
    <property type="entry name" value="hacA_fam"/>
    <property type="match status" value="1"/>
</dbReference>
<gene>
    <name evidence="6" type="primary">leuC</name>
    <name evidence="8" type="ORF">A2Y75_03365</name>
</gene>
<dbReference type="GO" id="GO:0046872">
    <property type="term" value="F:metal ion binding"/>
    <property type="evidence" value="ECO:0007669"/>
    <property type="project" value="UniProtKB-KW"/>
</dbReference>
<comment type="function">
    <text evidence="6">Catalyzes the isomerization between 2-isopropylmalate and 3-isopropylmalate, via the formation of 2-isopropylmaleate.</text>
</comment>
<keyword evidence="2 6" id="KW-0479">Metal-binding</keyword>
<dbReference type="InterPro" id="IPR033941">
    <property type="entry name" value="IPMI_cat"/>
</dbReference>
<feature type="binding site" evidence="6">
    <location>
        <position position="297"/>
    </location>
    <ligand>
        <name>[4Fe-4S] cluster</name>
        <dbReference type="ChEBI" id="CHEBI:49883"/>
    </ligand>
</feature>
<dbReference type="SUPFAM" id="SSF53732">
    <property type="entry name" value="Aconitase iron-sulfur domain"/>
    <property type="match status" value="1"/>
</dbReference>
<proteinExistence type="inferred from homology"/>